<dbReference type="RefSeq" id="WP_139210689.1">
    <property type="nucleotide sequence ID" value="NZ_FNNU01000002.1"/>
</dbReference>
<evidence type="ECO:0000313" key="2">
    <source>
        <dbReference type="Proteomes" id="UP000243778"/>
    </source>
</evidence>
<name>A0A1H2V1L0_9PSED</name>
<evidence type="ECO:0000313" key="1">
    <source>
        <dbReference type="EMBL" id="SDW62216.1"/>
    </source>
</evidence>
<keyword evidence="2" id="KW-1185">Reference proteome</keyword>
<organism evidence="1 2">
    <name type="scientific">Pseudomonas kuykendallii</name>
    <dbReference type="NCBI Taxonomy" id="1007099"/>
    <lineage>
        <taxon>Bacteria</taxon>
        <taxon>Pseudomonadati</taxon>
        <taxon>Pseudomonadota</taxon>
        <taxon>Gammaproteobacteria</taxon>
        <taxon>Pseudomonadales</taxon>
        <taxon>Pseudomonadaceae</taxon>
        <taxon>Pseudomonas</taxon>
    </lineage>
</organism>
<reference evidence="2" key="1">
    <citation type="submission" date="2016-10" db="EMBL/GenBank/DDBJ databases">
        <authorList>
            <person name="Varghese N."/>
            <person name="Submissions S."/>
        </authorList>
    </citation>
    <scope>NUCLEOTIDE SEQUENCE [LARGE SCALE GENOMIC DNA]</scope>
    <source>
        <strain evidence="2">NRRL B-59562</strain>
    </source>
</reference>
<sequence>MMIGLVISSLSILAMLSLYRNLVHQAADSIVHSNLDGQVAAGLLTAQIELQSAGFGIPSAAVNQDLMLLAGASLTPGGMLSGTIQNILGSEQEGEAIVWGSNPTRSTYLCSALLAEDGGLILLRAVPCNRAIQFSSVDWLGESVALIAPGTLNASQAVSIKTQVNACWPYGKSFANPAVQVVISAGGSTLNTDTAYAASSYTVCLPNLAPP</sequence>
<dbReference type="Proteomes" id="UP000243778">
    <property type="component" value="Unassembled WGS sequence"/>
</dbReference>
<dbReference type="AlphaFoldDB" id="A0A1H2V1L0"/>
<dbReference type="EMBL" id="FNNU01000002">
    <property type="protein sequence ID" value="SDW62216.1"/>
    <property type="molecule type" value="Genomic_DNA"/>
</dbReference>
<dbReference type="STRING" id="1007099.SAMN05216287_1090"/>
<gene>
    <name evidence="1" type="ORF">SAMN05216287_1090</name>
</gene>
<dbReference type="OrthoDB" id="6692539at2"/>
<proteinExistence type="predicted"/>
<protein>
    <recommendedName>
        <fullName evidence="3">Pilus assembly protein PilX</fullName>
    </recommendedName>
</protein>
<accession>A0A1H2V1L0</accession>
<evidence type="ECO:0008006" key="3">
    <source>
        <dbReference type="Google" id="ProtNLM"/>
    </source>
</evidence>